<dbReference type="SMART" id="SM00271">
    <property type="entry name" value="DnaJ"/>
    <property type="match status" value="1"/>
</dbReference>
<name>A0ABQ6NCP8_9STRA</name>
<dbReference type="InterPro" id="IPR036869">
    <property type="entry name" value="J_dom_sf"/>
</dbReference>
<dbReference type="InterPro" id="IPR019734">
    <property type="entry name" value="TPR_rpt"/>
</dbReference>
<dbReference type="PRINTS" id="PR00625">
    <property type="entry name" value="JDOMAIN"/>
</dbReference>
<proteinExistence type="predicted"/>
<gene>
    <name evidence="10" type="ORF">TeGR_g2203</name>
</gene>
<keyword evidence="1" id="KW-0479">Metal-binding</keyword>
<feature type="domain" description="RING-type" evidence="9">
    <location>
        <begin position="20"/>
        <end position="60"/>
    </location>
</feature>
<dbReference type="SUPFAM" id="SSF48452">
    <property type="entry name" value="TPR-like"/>
    <property type="match status" value="2"/>
</dbReference>
<dbReference type="PROSITE" id="PS00518">
    <property type="entry name" value="ZF_RING_1"/>
    <property type="match status" value="1"/>
</dbReference>
<keyword evidence="11" id="KW-1185">Reference proteome</keyword>
<dbReference type="PANTHER" id="PTHR45188:SF2">
    <property type="entry name" value="DNAJ HOMOLOG SUBFAMILY C MEMBER 7"/>
    <property type="match status" value="1"/>
</dbReference>
<evidence type="ECO:0000256" key="6">
    <source>
        <dbReference type="PROSITE-ProRule" id="PRU00175"/>
    </source>
</evidence>
<evidence type="ECO:0000256" key="5">
    <source>
        <dbReference type="ARBA" id="ARBA00022833"/>
    </source>
</evidence>
<dbReference type="InterPro" id="IPR011990">
    <property type="entry name" value="TPR-like_helical_dom_sf"/>
</dbReference>
<keyword evidence="3 6" id="KW-0863">Zinc-finger</keyword>
<dbReference type="Proteomes" id="UP001165060">
    <property type="component" value="Unassembled WGS sequence"/>
</dbReference>
<evidence type="ECO:0000256" key="3">
    <source>
        <dbReference type="ARBA" id="ARBA00022771"/>
    </source>
</evidence>
<accession>A0ABQ6NCP8</accession>
<dbReference type="Pfam" id="PF13639">
    <property type="entry name" value="zf-RING_2"/>
    <property type="match status" value="1"/>
</dbReference>
<evidence type="ECO:0000256" key="7">
    <source>
        <dbReference type="PROSITE-ProRule" id="PRU00339"/>
    </source>
</evidence>
<dbReference type="Gene3D" id="1.25.40.10">
    <property type="entry name" value="Tetratricopeptide repeat domain"/>
    <property type="match status" value="2"/>
</dbReference>
<dbReference type="Gene3D" id="1.10.287.110">
    <property type="entry name" value="DnaJ domain"/>
    <property type="match status" value="1"/>
</dbReference>
<sequence>MGLDLKFCLSPESHIGEFTCLICCSLLDLECAVTEPCSHAFCGSCLAKWLKKGHRCPTCNEDIGGVGGGKPKVGPMNALERLAFRVLRRVKVKCPGADFGCSWTGDYADLQQHMVGAKGHEALSLDAAASPASSSGPSSAPPSGNYKQLAAAFKERGGEKFSGGHYADAGALYTSALDLFPPRAARESDGLYVSLLANRAACELMVGDHRACVEDCEKVLEVDPHHHKAAIRRGKALTELGDFEVACTKIEALVAAASLNDNGAPPAVLNEAARCRGIQKRYASGREALAAHEYERARAAFGMLLSETNAICVVLAAARAELGLGYSDKALRLTLRVNRSGVNAEALEISARATALNADFDRAMDLFREAARLDPDLESNKIGIRQTRTCRQVLKDARDAAFKRDFAKASELYEVAKSSYQPIPTRSPLHAVMFSESAATKLRLKDFEGCLKDCQICLYGKDDCVEAWLYKTQALHGLGRHDEALAELEPLMHAWGAGNEQIRGAYEKATFEVKKRNRADYYALFGLPTVCSEMEIKKQYKVKALEWHPDKWRIGTGEGECTEAEFKHAESQFKLLGEGLEILTDAFKRQLYDEGYDKQSIEERVQAAQRAAHRQNNHYHGGGGGGSG</sequence>
<keyword evidence="4 7" id="KW-0802">TPR repeat</keyword>
<evidence type="ECO:0000259" key="8">
    <source>
        <dbReference type="PROSITE" id="PS50076"/>
    </source>
</evidence>
<organism evidence="10 11">
    <name type="scientific">Tetraparma gracilis</name>
    <dbReference type="NCBI Taxonomy" id="2962635"/>
    <lineage>
        <taxon>Eukaryota</taxon>
        <taxon>Sar</taxon>
        <taxon>Stramenopiles</taxon>
        <taxon>Ochrophyta</taxon>
        <taxon>Bolidophyceae</taxon>
        <taxon>Parmales</taxon>
        <taxon>Triparmaceae</taxon>
        <taxon>Tetraparma</taxon>
    </lineage>
</organism>
<dbReference type="PROSITE" id="PS50076">
    <property type="entry name" value="DNAJ_2"/>
    <property type="match status" value="1"/>
</dbReference>
<dbReference type="InterPro" id="IPR001841">
    <property type="entry name" value="Znf_RING"/>
</dbReference>
<dbReference type="SUPFAM" id="SSF57850">
    <property type="entry name" value="RING/U-box"/>
    <property type="match status" value="1"/>
</dbReference>
<evidence type="ECO:0000259" key="9">
    <source>
        <dbReference type="PROSITE" id="PS50089"/>
    </source>
</evidence>
<keyword evidence="2" id="KW-0677">Repeat</keyword>
<dbReference type="SMART" id="SM00028">
    <property type="entry name" value="TPR"/>
    <property type="match status" value="3"/>
</dbReference>
<dbReference type="InterPro" id="IPR001623">
    <property type="entry name" value="DnaJ_domain"/>
</dbReference>
<keyword evidence="5" id="KW-0862">Zinc</keyword>
<dbReference type="PANTHER" id="PTHR45188">
    <property type="entry name" value="DNAJ PROTEIN P58IPK HOMOLOG"/>
    <property type="match status" value="1"/>
</dbReference>
<dbReference type="InterPro" id="IPR013083">
    <property type="entry name" value="Znf_RING/FYVE/PHD"/>
</dbReference>
<dbReference type="Gene3D" id="3.30.40.10">
    <property type="entry name" value="Zinc/RING finger domain, C3HC4 (zinc finger)"/>
    <property type="match status" value="1"/>
</dbReference>
<evidence type="ECO:0000313" key="11">
    <source>
        <dbReference type="Proteomes" id="UP001165060"/>
    </source>
</evidence>
<dbReference type="Pfam" id="PF00226">
    <property type="entry name" value="DnaJ"/>
    <property type="match status" value="1"/>
</dbReference>
<dbReference type="SMART" id="SM00184">
    <property type="entry name" value="RING"/>
    <property type="match status" value="1"/>
</dbReference>
<evidence type="ECO:0000256" key="2">
    <source>
        <dbReference type="ARBA" id="ARBA00022737"/>
    </source>
</evidence>
<feature type="repeat" description="TPR" evidence="7">
    <location>
        <begin position="344"/>
        <end position="377"/>
    </location>
</feature>
<protein>
    <submittedName>
        <fullName evidence="10">Uncharacterized protein</fullName>
    </submittedName>
</protein>
<dbReference type="InterPro" id="IPR017907">
    <property type="entry name" value="Znf_RING_CS"/>
</dbReference>
<dbReference type="CDD" id="cd06257">
    <property type="entry name" value="DnaJ"/>
    <property type="match status" value="1"/>
</dbReference>
<dbReference type="SUPFAM" id="SSF46565">
    <property type="entry name" value="Chaperone J-domain"/>
    <property type="match status" value="1"/>
</dbReference>
<evidence type="ECO:0000313" key="10">
    <source>
        <dbReference type="EMBL" id="GMI57442.1"/>
    </source>
</evidence>
<feature type="domain" description="J" evidence="8">
    <location>
        <begin position="520"/>
        <end position="596"/>
    </location>
</feature>
<dbReference type="PROSITE" id="PS50089">
    <property type="entry name" value="ZF_RING_2"/>
    <property type="match status" value="1"/>
</dbReference>
<dbReference type="EMBL" id="BRYB01006431">
    <property type="protein sequence ID" value="GMI57442.1"/>
    <property type="molecule type" value="Genomic_DNA"/>
</dbReference>
<reference evidence="10 11" key="1">
    <citation type="journal article" date="2023" name="Commun. Biol.">
        <title>Genome analysis of Parmales, the sister group of diatoms, reveals the evolutionary specialization of diatoms from phago-mixotrophs to photoautotrophs.</title>
        <authorList>
            <person name="Ban H."/>
            <person name="Sato S."/>
            <person name="Yoshikawa S."/>
            <person name="Yamada K."/>
            <person name="Nakamura Y."/>
            <person name="Ichinomiya M."/>
            <person name="Sato N."/>
            <person name="Blanc-Mathieu R."/>
            <person name="Endo H."/>
            <person name="Kuwata A."/>
            <person name="Ogata H."/>
        </authorList>
    </citation>
    <scope>NUCLEOTIDE SEQUENCE [LARGE SCALE GENOMIC DNA]</scope>
</reference>
<evidence type="ECO:0000256" key="1">
    <source>
        <dbReference type="ARBA" id="ARBA00022723"/>
    </source>
</evidence>
<comment type="caution">
    <text evidence="10">The sequence shown here is derived from an EMBL/GenBank/DDBJ whole genome shotgun (WGS) entry which is preliminary data.</text>
</comment>
<dbReference type="PROSITE" id="PS50005">
    <property type="entry name" value="TPR"/>
    <property type="match status" value="1"/>
</dbReference>
<evidence type="ECO:0000256" key="4">
    <source>
        <dbReference type="ARBA" id="ARBA00022803"/>
    </source>
</evidence>